<keyword evidence="2" id="KW-1185">Reference proteome</keyword>
<accession>A0A392UZM4</accession>
<organism evidence="1 2">
    <name type="scientific">Trifolium medium</name>
    <dbReference type="NCBI Taxonomy" id="97028"/>
    <lineage>
        <taxon>Eukaryota</taxon>
        <taxon>Viridiplantae</taxon>
        <taxon>Streptophyta</taxon>
        <taxon>Embryophyta</taxon>
        <taxon>Tracheophyta</taxon>
        <taxon>Spermatophyta</taxon>
        <taxon>Magnoliopsida</taxon>
        <taxon>eudicotyledons</taxon>
        <taxon>Gunneridae</taxon>
        <taxon>Pentapetalae</taxon>
        <taxon>rosids</taxon>
        <taxon>fabids</taxon>
        <taxon>Fabales</taxon>
        <taxon>Fabaceae</taxon>
        <taxon>Papilionoideae</taxon>
        <taxon>50 kb inversion clade</taxon>
        <taxon>NPAAA clade</taxon>
        <taxon>Hologalegina</taxon>
        <taxon>IRL clade</taxon>
        <taxon>Trifolieae</taxon>
        <taxon>Trifolium</taxon>
    </lineage>
</organism>
<name>A0A392UZM4_9FABA</name>
<dbReference type="Proteomes" id="UP000265520">
    <property type="component" value="Unassembled WGS sequence"/>
</dbReference>
<dbReference type="AlphaFoldDB" id="A0A392UZM4"/>
<evidence type="ECO:0000313" key="2">
    <source>
        <dbReference type="Proteomes" id="UP000265520"/>
    </source>
</evidence>
<sequence length="58" mass="6401">MWEEWATGQGVIEDQNHSIMQQQTAALIEPHWLPPAPGYLKCNVDASFYDAAGALGWG</sequence>
<reference evidence="1 2" key="1">
    <citation type="journal article" date="2018" name="Front. Plant Sci.">
        <title>Red Clover (Trifolium pratense) and Zigzag Clover (T. medium) - A Picture of Genomic Similarities and Differences.</title>
        <authorList>
            <person name="Dluhosova J."/>
            <person name="Istvanek J."/>
            <person name="Nedelnik J."/>
            <person name="Repkova J."/>
        </authorList>
    </citation>
    <scope>NUCLEOTIDE SEQUENCE [LARGE SCALE GENOMIC DNA]</scope>
    <source>
        <strain evidence="2">cv. 10/8</strain>
        <tissue evidence="1">Leaf</tissue>
    </source>
</reference>
<feature type="non-terminal residue" evidence="1">
    <location>
        <position position="58"/>
    </location>
</feature>
<evidence type="ECO:0000313" key="1">
    <source>
        <dbReference type="EMBL" id="MCI81466.1"/>
    </source>
</evidence>
<proteinExistence type="predicted"/>
<dbReference type="EMBL" id="LXQA011019809">
    <property type="protein sequence ID" value="MCI81466.1"/>
    <property type="molecule type" value="Genomic_DNA"/>
</dbReference>
<protein>
    <submittedName>
        <fullName evidence="1">Uncharacterized protein</fullName>
    </submittedName>
</protein>
<comment type="caution">
    <text evidence="1">The sequence shown here is derived from an EMBL/GenBank/DDBJ whole genome shotgun (WGS) entry which is preliminary data.</text>
</comment>